<evidence type="ECO:0000256" key="5">
    <source>
        <dbReference type="ARBA" id="ARBA00022898"/>
    </source>
</evidence>
<comment type="caution">
    <text evidence="9">The sequence shown here is derived from an EMBL/GenBank/DDBJ whole genome shotgun (WGS) entry which is preliminary data.</text>
</comment>
<dbReference type="GO" id="GO:0004400">
    <property type="term" value="F:histidinol-phosphate transaminase activity"/>
    <property type="evidence" value="ECO:0007669"/>
    <property type="project" value="UniProtKB-UniRule"/>
</dbReference>
<comment type="similarity">
    <text evidence="7">Belongs to the class-II pyridoxal-phosphate-dependent aminotransferase family. Histidinol-phosphate aminotransferase subfamily.</text>
</comment>
<feature type="modified residue" description="N6-(pyridoxal phosphate)lysine" evidence="7">
    <location>
        <position position="209"/>
    </location>
</feature>
<evidence type="ECO:0000256" key="1">
    <source>
        <dbReference type="ARBA" id="ARBA00001933"/>
    </source>
</evidence>
<dbReference type="PANTHER" id="PTHR42885">
    <property type="entry name" value="HISTIDINOL-PHOSPHATE AMINOTRANSFERASE-RELATED"/>
    <property type="match status" value="1"/>
</dbReference>
<dbReference type="PANTHER" id="PTHR42885:SF2">
    <property type="entry name" value="HISTIDINOL-PHOSPHATE AMINOTRANSFERASE"/>
    <property type="match status" value="1"/>
</dbReference>
<accession>A0A7J2THT6</accession>
<dbReference type="InterPro" id="IPR005861">
    <property type="entry name" value="HisP_aminotrans"/>
</dbReference>
<dbReference type="Gene3D" id="3.90.1150.10">
    <property type="entry name" value="Aspartate Aminotransferase, domain 1"/>
    <property type="match status" value="1"/>
</dbReference>
<sequence length="341" mass="39193">MRKCAIFDEYIAGKSAEEVKERLGIERVVKLASNENPYGASPKAIEVLRSFKDLHIYPNPEYKALREKLSEYTGWEAERIVIGAGIDGILETVFKILIDEGDEVLIPVPTFQYYRILARLHCAREVLVKRDDRFRIPENVVDFLSEKTKLVIIPFPNNPTGNTEDFKLIEEIVSSTKAVVFIDEAYIEFSDEKLEMDSDNLIVARTMSKAFGLANLRIGYARLPKWLLKFYRSASTPFPVSTLAEKCAIAALEDLEWMKSCVEKIKRERERVFHELKKIVRVFPSQANFLFFKARKGLAEDLLMKGVIIRDCKSFGTEGYRVTIGKPEDNDFFLEKLKEVI</sequence>
<keyword evidence="5 7" id="KW-0663">Pyridoxal phosphate</keyword>
<proteinExistence type="inferred from homology"/>
<evidence type="ECO:0000256" key="4">
    <source>
        <dbReference type="ARBA" id="ARBA00022679"/>
    </source>
</evidence>
<evidence type="ECO:0000313" key="9">
    <source>
        <dbReference type="EMBL" id="HEH35115.1"/>
    </source>
</evidence>
<name>A0A7J2THT6_ARCFL</name>
<comment type="cofactor">
    <cofactor evidence="1 7">
        <name>pyridoxal 5'-phosphate</name>
        <dbReference type="ChEBI" id="CHEBI:597326"/>
    </cofactor>
</comment>
<dbReference type="GO" id="GO:0000105">
    <property type="term" value="P:L-histidine biosynthetic process"/>
    <property type="evidence" value="ECO:0007669"/>
    <property type="project" value="UniProtKB-UniRule"/>
</dbReference>
<keyword evidence="3 7" id="KW-0028">Amino-acid biosynthesis</keyword>
<feature type="domain" description="Aminotransferase class I/classII large" evidence="8">
    <location>
        <begin position="27"/>
        <end position="337"/>
    </location>
</feature>
<dbReference type="UniPathway" id="UPA00031">
    <property type="reaction ID" value="UER00012"/>
</dbReference>
<organism evidence="9">
    <name type="scientific">Archaeoglobus fulgidus</name>
    <dbReference type="NCBI Taxonomy" id="2234"/>
    <lineage>
        <taxon>Archaea</taxon>
        <taxon>Methanobacteriati</taxon>
        <taxon>Methanobacteriota</taxon>
        <taxon>Archaeoglobi</taxon>
        <taxon>Archaeoglobales</taxon>
        <taxon>Archaeoglobaceae</taxon>
        <taxon>Archaeoglobus</taxon>
    </lineage>
</organism>
<evidence type="ECO:0000259" key="8">
    <source>
        <dbReference type="Pfam" id="PF00155"/>
    </source>
</evidence>
<evidence type="ECO:0000256" key="2">
    <source>
        <dbReference type="ARBA" id="ARBA00022576"/>
    </source>
</evidence>
<dbReference type="NCBIfam" id="TIGR01141">
    <property type="entry name" value="hisC"/>
    <property type="match status" value="1"/>
</dbReference>
<dbReference type="InterPro" id="IPR015424">
    <property type="entry name" value="PyrdxlP-dep_Trfase"/>
</dbReference>
<keyword evidence="2 7" id="KW-0032">Aminotransferase</keyword>
<dbReference type="InterPro" id="IPR015422">
    <property type="entry name" value="PyrdxlP-dep_Trfase_small"/>
</dbReference>
<comment type="catalytic activity">
    <reaction evidence="7">
        <text>L-histidinol phosphate + 2-oxoglutarate = 3-(imidazol-4-yl)-2-oxopropyl phosphate + L-glutamate</text>
        <dbReference type="Rhea" id="RHEA:23744"/>
        <dbReference type="ChEBI" id="CHEBI:16810"/>
        <dbReference type="ChEBI" id="CHEBI:29985"/>
        <dbReference type="ChEBI" id="CHEBI:57766"/>
        <dbReference type="ChEBI" id="CHEBI:57980"/>
        <dbReference type="EC" id="2.6.1.9"/>
    </reaction>
</comment>
<evidence type="ECO:0000256" key="6">
    <source>
        <dbReference type="ARBA" id="ARBA00023102"/>
    </source>
</evidence>
<dbReference type="AlphaFoldDB" id="A0A7J2THT6"/>
<dbReference type="EMBL" id="DSLA01000046">
    <property type="protein sequence ID" value="HEH35115.1"/>
    <property type="molecule type" value="Genomic_DNA"/>
</dbReference>
<evidence type="ECO:0000256" key="7">
    <source>
        <dbReference type="HAMAP-Rule" id="MF_01023"/>
    </source>
</evidence>
<dbReference type="CDD" id="cd00609">
    <property type="entry name" value="AAT_like"/>
    <property type="match status" value="1"/>
</dbReference>
<reference evidence="9" key="1">
    <citation type="journal article" date="2020" name="mSystems">
        <title>Genome- and Community-Level Interaction Insights into Carbon Utilization and Element Cycling Functions of Hydrothermarchaeota in Hydrothermal Sediment.</title>
        <authorList>
            <person name="Zhou Z."/>
            <person name="Liu Y."/>
            <person name="Xu W."/>
            <person name="Pan J."/>
            <person name="Luo Z.H."/>
            <person name="Li M."/>
        </authorList>
    </citation>
    <scope>NUCLEOTIDE SEQUENCE [LARGE SCALE GENOMIC DNA]</scope>
    <source>
        <strain evidence="9">SpSt-26</strain>
    </source>
</reference>
<protein>
    <recommendedName>
        <fullName evidence="7">Histidinol-phosphate aminotransferase</fullName>
        <ecNumber evidence="7">2.6.1.9</ecNumber>
    </recommendedName>
    <alternativeName>
        <fullName evidence="7">Imidazole acetol-phosphate transaminase</fullName>
    </alternativeName>
</protein>
<dbReference type="EC" id="2.6.1.9" evidence="7"/>
<comment type="pathway">
    <text evidence="7">Amino-acid biosynthesis; L-histidine biosynthesis; L-histidine from 5-phospho-alpha-D-ribose 1-diphosphate: step 7/9.</text>
</comment>
<dbReference type="HAMAP" id="MF_01023">
    <property type="entry name" value="HisC_aminotrans_2"/>
    <property type="match status" value="1"/>
</dbReference>
<dbReference type="InterPro" id="IPR004839">
    <property type="entry name" value="Aminotransferase_I/II_large"/>
</dbReference>
<gene>
    <name evidence="7 9" type="primary">hisC</name>
    <name evidence="9" type="ORF">ENP88_02950</name>
</gene>
<keyword evidence="6 7" id="KW-0368">Histidine biosynthesis</keyword>
<dbReference type="Pfam" id="PF00155">
    <property type="entry name" value="Aminotran_1_2"/>
    <property type="match status" value="1"/>
</dbReference>
<dbReference type="GO" id="GO:0030170">
    <property type="term" value="F:pyridoxal phosphate binding"/>
    <property type="evidence" value="ECO:0007669"/>
    <property type="project" value="InterPro"/>
</dbReference>
<dbReference type="InterPro" id="IPR015421">
    <property type="entry name" value="PyrdxlP-dep_Trfase_major"/>
</dbReference>
<keyword evidence="4 7" id="KW-0808">Transferase</keyword>
<dbReference type="Gene3D" id="3.40.640.10">
    <property type="entry name" value="Type I PLP-dependent aspartate aminotransferase-like (Major domain)"/>
    <property type="match status" value="1"/>
</dbReference>
<evidence type="ECO:0000256" key="3">
    <source>
        <dbReference type="ARBA" id="ARBA00022605"/>
    </source>
</evidence>
<dbReference type="SUPFAM" id="SSF53383">
    <property type="entry name" value="PLP-dependent transferases"/>
    <property type="match status" value="1"/>
</dbReference>